<evidence type="ECO:0000313" key="2">
    <source>
        <dbReference type="Proteomes" id="UP001279410"/>
    </source>
</evidence>
<proteinExistence type="predicted"/>
<dbReference type="EMBL" id="BRZM01000019">
    <property type="protein sequence ID" value="GLD54273.1"/>
    <property type="molecule type" value="Genomic_DNA"/>
</dbReference>
<protein>
    <submittedName>
        <fullName evidence="1">Cell division cycle protein 20 homolog B isoform X1</fullName>
    </submittedName>
</protein>
<evidence type="ECO:0000313" key="1">
    <source>
        <dbReference type="EMBL" id="GLD54273.1"/>
    </source>
</evidence>
<name>A0AAD3R3L8_LATJO</name>
<comment type="caution">
    <text evidence="1">The sequence shown here is derived from an EMBL/GenBank/DDBJ whole genome shotgun (WGS) entry which is preliminary data.</text>
</comment>
<keyword evidence="2" id="KW-1185">Reference proteome</keyword>
<reference evidence="1" key="1">
    <citation type="submission" date="2022-08" db="EMBL/GenBank/DDBJ databases">
        <title>Genome sequencing of akame (Lates japonicus).</title>
        <authorList>
            <person name="Hashiguchi Y."/>
            <person name="Takahashi H."/>
        </authorList>
    </citation>
    <scope>NUCLEOTIDE SEQUENCE</scope>
    <source>
        <strain evidence="1">Kochi</strain>
    </source>
</reference>
<keyword evidence="1" id="KW-0131">Cell cycle</keyword>
<organism evidence="1 2">
    <name type="scientific">Lates japonicus</name>
    <name type="common">Japanese lates</name>
    <dbReference type="NCBI Taxonomy" id="270547"/>
    <lineage>
        <taxon>Eukaryota</taxon>
        <taxon>Metazoa</taxon>
        <taxon>Chordata</taxon>
        <taxon>Craniata</taxon>
        <taxon>Vertebrata</taxon>
        <taxon>Euteleostomi</taxon>
        <taxon>Actinopterygii</taxon>
        <taxon>Neopterygii</taxon>
        <taxon>Teleostei</taxon>
        <taxon>Neoteleostei</taxon>
        <taxon>Acanthomorphata</taxon>
        <taxon>Carangaria</taxon>
        <taxon>Carangaria incertae sedis</taxon>
        <taxon>Centropomidae</taxon>
        <taxon>Lates</taxon>
    </lineage>
</organism>
<keyword evidence="1" id="KW-0132">Cell division</keyword>
<sequence length="92" mass="10183">MRLKLTAGGPSEWDNMREMFRDFVGKQRQCPFKAASLPLGAPELVVAVWQCTAAGCYYLTDSCQLHSSLLLPTDLRESLPTLPRTPLCSPAK</sequence>
<dbReference type="Proteomes" id="UP001279410">
    <property type="component" value="Unassembled WGS sequence"/>
</dbReference>
<dbReference type="AlphaFoldDB" id="A0AAD3R3L8"/>
<accession>A0AAD3R3L8</accession>
<gene>
    <name evidence="1" type="ORF">AKAME5_000691600</name>
</gene>
<dbReference type="GO" id="GO:0051301">
    <property type="term" value="P:cell division"/>
    <property type="evidence" value="ECO:0007669"/>
    <property type="project" value="UniProtKB-KW"/>
</dbReference>